<dbReference type="PANTHER" id="PTHR34737">
    <property type="entry name" value="EF-HAND DOMAIN-CONTAINING PROTEIN"/>
    <property type="match status" value="1"/>
</dbReference>
<evidence type="ECO:0000256" key="1">
    <source>
        <dbReference type="SAM" id="SignalP"/>
    </source>
</evidence>
<dbReference type="Proteomes" id="UP001374579">
    <property type="component" value="Unassembled WGS sequence"/>
</dbReference>
<dbReference type="Pfam" id="PF24784">
    <property type="entry name" value="Temptin_C"/>
    <property type="match status" value="1"/>
</dbReference>
<evidence type="ECO:0000313" key="4">
    <source>
        <dbReference type="Proteomes" id="UP001374579"/>
    </source>
</evidence>
<comment type="caution">
    <text evidence="3">The sequence shown here is derived from an EMBL/GenBank/DDBJ whole genome shotgun (WGS) entry which is preliminary data.</text>
</comment>
<reference evidence="3 4" key="1">
    <citation type="submission" date="2024-02" db="EMBL/GenBank/DDBJ databases">
        <title>Chromosome-scale genome assembly of the rough periwinkle Littorina saxatilis.</title>
        <authorList>
            <person name="De Jode A."/>
            <person name="Faria R."/>
            <person name="Formenti G."/>
            <person name="Sims Y."/>
            <person name="Smith T.P."/>
            <person name="Tracey A."/>
            <person name="Wood J.M.D."/>
            <person name="Zagrodzka Z.B."/>
            <person name="Johannesson K."/>
            <person name="Butlin R.K."/>
            <person name="Leder E.H."/>
        </authorList>
    </citation>
    <scope>NUCLEOTIDE SEQUENCE [LARGE SCALE GENOMIC DNA]</scope>
    <source>
        <strain evidence="3">Snail1</strain>
        <tissue evidence="3">Muscle</tissue>
    </source>
</reference>
<feature type="signal peptide" evidence="1">
    <location>
        <begin position="1"/>
        <end position="17"/>
    </location>
</feature>
<dbReference type="EMBL" id="JBAMIC010000004">
    <property type="protein sequence ID" value="KAK7108359.1"/>
    <property type="molecule type" value="Genomic_DNA"/>
</dbReference>
<dbReference type="AlphaFoldDB" id="A0AAN9BN98"/>
<protein>
    <recommendedName>
        <fullName evidence="2">Temptin Cys/Cys disulfide domain-containing protein</fullName>
    </recommendedName>
</protein>
<evidence type="ECO:0000259" key="2">
    <source>
        <dbReference type="Pfam" id="PF24784"/>
    </source>
</evidence>
<accession>A0AAN9BN98</accession>
<dbReference type="PANTHER" id="PTHR34737:SF2">
    <property type="entry name" value="EF-HAND DOMAIN-CONTAINING PROTEIN"/>
    <property type="match status" value="1"/>
</dbReference>
<proteinExistence type="predicted"/>
<feature type="chain" id="PRO_5042946948" description="Temptin Cys/Cys disulfide domain-containing protein" evidence="1">
    <location>
        <begin position="18"/>
        <end position="132"/>
    </location>
</feature>
<evidence type="ECO:0000313" key="3">
    <source>
        <dbReference type="EMBL" id="KAK7108359.1"/>
    </source>
</evidence>
<gene>
    <name evidence="3" type="ORF">V1264_016107</name>
</gene>
<keyword evidence="4" id="KW-1185">Reference proteome</keyword>
<name>A0AAN9BN98_9CAEN</name>
<organism evidence="3 4">
    <name type="scientific">Littorina saxatilis</name>
    <dbReference type="NCBI Taxonomy" id="31220"/>
    <lineage>
        <taxon>Eukaryota</taxon>
        <taxon>Metazoa</taxon>
        <taxon>Spiralia</taxon>
        <taxon>Lophotrochozoa</taxon>
        <taxon>Mollusca</taxon>
        <taxon>Gastropoda</taxon>
        <taxon>Caenogastropoda</taxon>
        <taxon>Littorinimorpha</taxon>
        <taxon>Littorinoidea</taxon>
        <taxon>Littorinidae</taxon>
        <taxon>Littorina</taxon>
    </lineage>
</organism>
<feature type="domain" description="Temptin Cys/Cys disulfide" evidence="2">
    <location>
        <begin position="16"/>
        <end position="115"/>
    </location>
</feature>
<sequence>MYRVVLLVLVAATTVLSYPKFKDAIPNGHVVPNPCYGNPGQDMVWGGVGHKNISGGGDLNPFGDTFKADNFTYTMTVCQADSDGDGLTNGQELGDPTCVWTVGAITTNGPRGHPGICEPVGSQWCKNSWFKC</sequence>
<keyword evidence="1" id="KW-0732">Signal</keyword>
<dbReference type="InterPro" id="IPR055313">
    <property type="entry name" value="Temptin-like"/>
</dbReference>
<dbReference type="InterPro" id="IPR057626">
    <property type="entry name" value="S-S_Temptin"/>
</dbReference>